<dbReference type="AlphaFoldDB" id="A0A3S9VT07"/>
<evidence type="ECO:0000256" key="1">
    <source>
        <dbReference type="ARBA" id="ARBA00022676"/>
    </source>
</evidence>
<keyword evidence="5" id="KW-1185">Reference proteome</keyword>
<dbReference type="PANTHER" id="PTHR30160">
    <property type="entry name" value="TETRAACYLDISACCHARIDE 4'-KINASE-RELATED"/>
    <property type="match status" value="1"/>
</dbReference>
<proteinExistence type="predicted"/>
<keyword evidence="3" id="KW-0472">Membrane</keyword>
<evidence type="ECO:0000313" key="4">
    <source>
        <dbReference type="EMBL" id="AZS29611.1"/>
    </source>
</evidence>
<dbReference type="PANTHER" id="PTHR30160:SF7">
    <property type="entry name" value="ADP-HEPTOSE--LPS HEPTOSYLTRANSFERASE 2"/>
    <property type="match status" value="1"/>
</dbReference>
<dbReference type="OrthoDB" id="642366at2"/>
<name>A0A3S9VT07_9BACT</name>
<sequence>MKRIIICMPNFIGDSINTIPAIELIWQTFPQAQITLLGPSFLKELFKYDPRISNIIVSNKKKKNYFKNIFAISRGRYDWGILFTNTFMTALLLRLAFVKRLVGYKNECRGFLLNFKRPLNRNVHYINRYAMLVNEWLGNKFTYLPPLKLYYKQERNFHFANNNPIIGLYLGGTNKKFRRYPEEQAVALLRMLRNYNLVFIGDANDAVTQSSYVQKAGIDNVLDLSGKTSVGELVTSIANMDVLITIDSAAMHIAAAVKTAFIALLGLSTSPTSTILPRTQASVFLKIENNLINEADYIKNITPEIICKNVDMLVNRTKNRNDAQQGM</sequence>
<dbReference type="Gene3D" id="3.40.50.2000">
    <property type="entry name" value="Glycogen Phosphorylase B"/>
    <property type="match status" value="2"/>
</dbReference>
<keyword evidence="2 4" id="KW-0808">Transferase</keyword>
<dbReference type="KEGG" id="buy:D8S85_08675"/>
<dbReference type="InterPro" id="IPR002201">
    <property type="entry name" value="Glyco_trans_9"/>
</dbReference>
<accession>A0A3S9VT07</accession>
<dbReference type="RefSeq" id="WP_106480350.1">
    <property type="nucleotide sequence ID" value="NZ_CP032819.1"/>
</dbReference>
<protein>
    <submittedName>
        <fullName evidence="4">Glycosyltransferase family 9 protein</fullName>
    </submittedName>
</protein>
<organism evidence="4 5">
    <name type="scientific">Butyricimonas faecalis</name>
    <dbReference type="NCBI Taxonomy" id="2093856"/>
    <lineage>
        <taxon>Bacteria</taxon>
        <taxon>Pseudomonadati</taxon>
        <taxon>Bacteroidota</taxon>
        <taxon>Bacteroidia</taxon>
        <taxon>Bacteroidales</taxon>
        <taxon>Odoribacteraceae</taxon>
        <taxon>Butyricimonas</taxon>
    </lineage>
</organism>
<dbReference type="Pfam" id="PF01075">
    <property type="entry name" value="Glyco_transf_9"/>
    <property type="match status" value="1"/>
</dbReference>
<dbReference type="EMBL" id="CP032819">
    <property type="protein sequence ID" value="AZS29611.1"/>
    <property type="molecule type" value="Genomic_DNA"/>
</dbReference>
<dbReference type="GO" id="GO:0009244">
    <property type="term" value="P:lipopolysaccharide core region biosynthetic process"/>
    <property type="evidence" value="ECO:0007669"/>
    <property type="project" value="TreeGrafter"/>
</dbReference>
<keyword evidence="3" id="KW-0812">Transmembrane</keyword>
<dbReference type="SUPFAM" id="SSF53756">
    <property type="entry name" value="UDP-Glycosyltransferase/glycogen phosphorylase"/>
    <property type="match status" value="1"/>
</dbReference>
<feature type="transmembrane region" description="Helical" evidence="3">
    <location>
        <begin position="77"/>
        <end position="97"/>
    </location>
</feature>
<evidence type="ECO:0000256" key="3">
    <source>
        <dbReference type="SAM" id="Phobius"/>
    </source>
</evidence>
<dbReference type="GO" id="GO:0005829">
    <property type="term" value="C:cytosol"/>
    <property type="evidence" value="ECO:0007669"/>
    <property type="project" value="TreeGrafter"/>
</dbReference>
<dbReference type="Proteomes" id="UP000270673">
    <property type="component" value="Chromosome"/>
</dbReference>
<reference evidence="4 5" key="1">
    <citation type="submission" date="2018-10" db="EMBL/GenBank/DDBJ databases">
        <title>Butyricimonas faecalis sp. nov., isolated from human faeces and emended description of the genus Butyricimonas.</title>
        <authorList>
            <person name="Le Roy T."/>
            <person name="Van der Smissen P."/>
            <person name="Paquot A."/>
            <person name="Delzenne N."/>
            <person name="Muccioli G."/>
            <person name="Collet J.-F."/>
            <person name="Cani P.D."/>
        </authorList>
    </citation>
    <scope>NUCLEOTIDE SEQUENCE [LARGE SCALE GENOMIC DNA]</scope>
    <source>
        <strain evidence="4 5">H184</strain>
    </source>
</reference>
<dbReference type="GO" id="GO:0008713">
    <property type="term" value="F:ADP-heptose-lipopolysaccharide heptosyltransferase activity"/>
    <property type="evidence" value="ECO:0007669"/>
    <property type="project" value="TreeGrafter"/>
</dbReference>
<dbReference type="CDD" id="cd03789">
    <property type="entry name" value="GT9_LPS_heptosyltransferase"/>
    <property type="match status" value="1"/>
</dbReference>
<dbReference type="InterPro" id="IPR051199">
    <property type="entry name" value="LPS_LOS_Heptosyltrfase"/>
</dbReference>
<keyword evidence="3" id="KW-1133">Transmembrane helix</keyword>
<evidence type="ECO:0000256" key="2">
    <source>
        <dbReference type="ARBA" id="ARBA00022679"/>
    </source>
</evidence>
<keyword evidence="1" id="KW-0328">Glycosyltransferase</keyword>
<gene>
    <name evidence="4" type="ORF">D8S85_08675</name>
</gene>
<evidence type="ECO:0000313" key="5">
    <source>
        <dbReference type="Proteomes" id="UP000270673"/>
    </source>
</evidence>